<organism evidence="1 2">
    <name type="scientific">Exidia glandulosa HHB12029</name>
    <dbReference type="NCBI Taxonomy" id="1314781"/>
    <lineage>
        <taxon>Eukaryota</taxon>
        <taxon>Fungi</taxon>
        <taxon>Dikarya</taxon>
        <taxon>Basidiomycota</taxon>
        <taxon>Agaricomycotina</taxon>
        <taxon>Agaricomycetes</taxon>
        <taxon>Auriculariales</taxon>
        <taxon>Exidiaceae</taxon>
        <taxon>Exidia</taxon>
    </lineage>
</organism>
<protein>
    <recommendedName>
        <fullName evidence="3">F-box domain-containing protein</fullName>
    </recommendedName>
</protein>
<proteinExistence type="predicted"/>
<dbReference type="AlphaFoldDB" id="A0A166BA66"/>
<evidence type="ECO:0000313" key="2">
    <source>
        <dbReference type="Proteomes" id="UP000077266"/>
    </source>
</evidence>
<dbReference type="OrthoDB" id="3145912at2759"/>
<gene>
    <name evidence="1" type="ORF">EXIGLDRAFT_725303</name>
</gene>
<reference evidence="1 2" key="1">
    <citation type="journal article" date="2016" name="Mol. Biol. Evol.">
        <title>Comparative Genomics of Early-Diverging Mushroom-Forming Fungi Provides Insights into the Origins of Lignocellulose Decay Capabilities.</title>
        <authorList>
            <person name="Nagy L.G."/>
            <person name="Riley R."/>
            <person name="Tritt A."/>
            <person name="Adam C."/>
            <person name="Daum C."/>
            <person name="Floudas D."/>
            <person name="Sun H."/>
            <person name="Yadav J.S."/>
            <person name="Pangilinan J."/>
            <person name="Larsson K.H."/>
            <person name="Matsuura K."/>
            <person name="Barry K."/>
            <person name="Labutti K."/>
            <person name="Kuo R."/>
            <person name="Ohm R.A."/>
            <person name="Bhattacharya S.S."/>
            <person name="Shirouzu T."/>
            <person name="Yoshinaga Y."/>
            <person name="Martin F.M."/>
            <person name="Grigoriev I.V."/>
            <person name="Hibbett D.S."/>
        </authorList>
    </citation>
    <scope>NUCLEOTIDE SEQUENCE [LARGE SCALE GENOMIC DNA]</scope>
    <source>
        <strain evidence="1 2">HHB12029</strain>
    </source>
</reference>
<sequence>MDLESASQRLLHSLPSDILRMIFEAATSDDSKAAFELMTLSHGAYAWLRPIAYRTVVLKSEADVHRFKSGIQRYLRRTQTETVHHVKHLVIMMSTAQRRAEKASLVGIDAIASDTTLNKRIAWLAKTCVGLRSAFCCTRITQQDKPRPVWNASQACLALTRHDLKWLATSHLTHLFWHSLETPWKMYWTHSTSSRIHFPPTLQYLVLDAGSLFHLREEVDRQTILELTNRDEFKALVVIGPIAMSLPGLITHYGGLLRWLCSVPAEKLQSLDVERTSTASGDGSTGSWWLATWLAHIQGDDICAQATPVQFK</sequence>
<accession>A0A166BA66</accession>
<evidence type="ECO:0008006" key="3">
    <source>
        <dbReference type="Google" id="ProtNLM"/>
    </source>
</evidence>
<dbReference type="Proteomes" id="UP000077266">
    <property type="component" value="Unassembled WGS sequence"/>
</dbReference>
<evidence type="ECO:0000313" key="1">
    <source>
        <dbReference type="EMBL" id="KZV99349.1"/>
    </source>
</evidence>
<dbReference type="EMBL" id="KV425910">
    <property type="protein sequence ID" value="KZV99349.1"/>
    <property type="molecule type" value="Genomic_DNA"/>
</dbReference>
<name>A0A166BA66_EXIGL</name>
<dbReference type="InParanoid" id="A0A166BA66"/>
<keyword evidence="2" id="KW-1185">Reference proteome</keyword>